<protein>
    <submittedName>
        <fullName evidence="2">Uncharacterized protein</fullName>
    </submittedName>
</protein>
<evidence type="ECO:0000313" key="3">
    <source>
        <dbReference type="Proteomes" id="UP000265557"/>
    </source>
</evidence>
<gene>
    <name evidence="1" type="ORF">MESMT1_1982</name>
    <name evidence="2" type="ORF">SAMN02910340_02102</name>
</gene>
<accession>A0A3G9CUG8</accession>
<keyword evidence="4" id="KW-1185">Reference proteome</keyword>
<evidence type="ECO:0000313" key="2">
    <source>
        <dbReference type="EMBL" id="SFT73492.1"/>
    </source>
</evidence>
<reference evidence="1 3" key="1">
    <citation type="submission" date="2016-09" db="EMBL/GenBank/DDBJ databases">
        <title>Complete Genome Sequence of Methanosarcina thermophila MT-1.</title>
        <authorList>
            <person name="Kouzuma A."/>
        </authorList>
    </citation>
    <scope>NUCLEOTIDE SEQUENCE [LARGE SCALE GENOMIC DNA]</scope>
    <source>
        <strain evidence="1 3">MT-1</strain>
    </source>
</reference>
<dbReference type="Proteomes" id="UP000265557">
    <property type="component" value="Chromosome"/>
</dbReference>
<dbReference type="Proteomes" id="UP000323733">
    <property type="component" value="Unassembled WGS sequence"/>
</dbReference>
<organism evidence="2 4">
    <name type="scientific">Methanosarcina thermophila</name>
    <dbReference type="NCBI Taxonomy" id="2210"/>
    <lineage>
        <taxon>Archaea</taxon>
        <taxon>Methanobacteriati</taxon>
        <taxon>Methanobacteriota</taxon>
        <taxon>Stenosarchaea group</taxon>
        <taxon>Methanomicrobia</taxon>
        <taxon>Methanosarcinales</taxon>
        <taxon>Methanosarcinaceae</taxon>
        <taxon>Methanosarcina</taxon>
    </lineage>
</organism>
<reference evidence="2 4" key="2">
    <citation type="submission" date="2016-10" db="EMBL/GenBank/DDBJ databases">
        <authorList>
            <person name="Varghese N."/>
            <person name="Submissions S."/>
        </authorList>
    </citation>
    <scope>NUCLEOTIDE SEQUENCE [LARGE SCALE GENOMIC DNA]</scope>
    <source>
        <strain evidence="2 4">DSM 11855</strain>
    </source>
</reference>
<dbReference type="EMBL" id="FPAO01000008">
    <property type="protein sequence ID" value="SFT73492.1"/>
    <property type="molecule type" value="Genomic_DNA"/>
</dbReference>
<dbReference type="AlphaFoldDB" id="A0A1I7AEW6"/>
<sequence length="120" mass="13485">MSELSDYLIPVTFAGLPVSAWQDSEINYTITAKEVQLYSGDIHASLSSKKRSFPRSFDCYTEDYSEIENLVDQIGNFDILVINGESFTDCYISGFGSIKEVVRGSGKFVYNIKFSQADQH</sequence>
<dbReference type="EMBL" id="AP017646">
    <property type="protein sequence ID" value="BAW29912.1"/>
    <property type="molecule type" value="Genomic_DNA"/>
</dbReference>
<accession>A0A1I7AEW6</accession>
<proteinExistence type="predicted"/>
<dbReference type="RefSeq" id="WP_149761817.1">
    <property type="nucleotide sequence ID" value="NZ_FPAO01000008.1"/>
</dbReference>
<name>A0A1I7AEW6_METTE</name>
<evidence type="ECO:0000313" key="1">
    <source>
        <dbReference type="EMBL" id="BAW29912.1"/>
    </source>
</evidence>
<evidence type="ECO:0000313" key="4">
    <source>
        <dbReference type="Proteomes" id="UP000323733"/>
    </source>
</evidence>